<accession>A0A2A2LW61</accession>
<name>A0A2A2LW61_9BILA</name>
<organism evidence="1 2">
    <name type="scientific">Diploscapter pachys</name>
    <dbReference type="NCBI Taxonomy" id="2018661"/>
    <lineage>
        <taxon>Eukaryota</taxon>
        <taxon>Metazoa</taxon>
        <taxon>Ecdysozoa</taxon>
        <taxon>Nematoda</taxon>
        <taxon>Chromadorea</taxon>
        <taxon>Rhabditida</taxon>
        <taxon>Rhabditina</taxon>
        <taxon>Rhabditomorpha</taxon>
        <taxon>Rhabditoidea</taxon>
        <taxon>Rhabditidae</taxon>
        <taxon>Diploscapter</taxon>
    </lineage>
</organism>
<keyword evidence="2" id="KW-1185">Reference proteome</keyword>
<dbReference type="Proteomes" id="UP000218231">
    <property type="component" value="Unassembled WGS sequence"/>
</dbReference>
<dbReference type="EMBL" id="LIAE01006373">
    <property type="protein sequence ID" value="PAV90476.1"/>
    <property type="molecule type" value="Genomic_DNA"/>
</dbReference>
<evidence type="ECO:0000313" key="1">
    <source>
        <dbReference type="EMBL" id="PAV90476.1"/>
    </source>
</evidence>
<protein>
    <submittedName>
        <fullName evidence="1">Uncharacterized protein</fullName>
    </submittedName>
</protein>
<reference evidence="1 2" key="1">
    <citation type="journal article" date="2017" name="Curr. Biol.">
        <title>Genome architecture and evolution of a unichromosomal asexual nematode.</title>
        <authorList>
            <person name="Fradin H."/>
            <person name="Zegar C."/>
            <person name="Gutwein M."/>
            <person name="Lucas J."/>
            <person name="Kovtun M."/>
            <person name="Corcoran D."/>
            <person name="Baugh L.R."/>
            <person name="Kiontke K."/>
            <person name="Gunsalus K."/>
            <person name="Fitch D.H."/>
            <person name="Piano F."/>
        </authorList>
    </citation>
    <scope>NUCLEOTIDE SEQUENCE [LARGE SCALE GENOMIC DNA]</scope>
    <source>
        <strain evidence="1">PF1309</strain>
    </source>
</reference>
<sequence length="172" mass="19433">MKKLNFTHCDDRMMPINISLQSNLFDVKLMRRRRKDVGNNICLVFLTILQSVKSLNVCSRRQACGAVLNSYPQMEDDSSGWGSGMGPPLYDELLSHDVFDYSQNPEAQQKELCLCQNNETCPFGDESKMLSIDRMITMTFCDDVSKQLSTVCPRYQNVARVIGAPHPNFPAG</sequence>
<evidence type="ECO:0000313" key="2">
    <source>
        <dbReference type="Proteomes" id="UP000218231"/>
    </source>
</evidence>
<dbReference type="AlphaFoldDB" id="A0A2A2LW61"/>
<proteinExistence type="predicted"/>
<comment type="caution">
    <text evidence="1">The sequence shown here is derived from an EMBL/GenBank/DDBJ whole genome shotgun (WGS) entry which is preliminary data.</text>
</comment>
<dbReference type="OrthoDB" id="5805988at2759"/>
<gene>
    <name evidence="1" type="ORF">WR25_14611</name>
</gene>